<evidence type="ECO:0000313" key="3">
    <source>
        <dbReference type="Proteomes" id="UP000663842"/>
    </source>
</evidence>
<proteinExistence type="predicted"/>
<dbReference type="Proteomes" id="UP000663842">
    <property type="component" value="Unassembled WGS sequence"/>
</dbReference>
<gene>
    <name evidence="2" type="ORF">UXM345_LOCUS38306</name>
</gene>
<reference evidence="2" key="1">
    <citation type="submission" date="2021-02" db="EMBL/GenBank/DDBJ databases">
        <authorList>
            <person name="Nowell W R."/>
        </authorList>
    </citation>
    <scope>NUCLEOTIDE SEQUENCE</scope>
</reference>
<evidence type="ECO:0000256" key="1">
    <source>
        <dbReference type="SAM" id="MobiDB-lite"/>
    </source>
</evidence>
<feature type="compositionally biased region" description="Basic and acidic residues" evidence="1">
    <location>
        <begin position="12"/>
        <end position="28"/>
    </location>
</feature>
<accession>A0A820PG35</accession>
<protein>
    <submittedName>
        <fullName evidence="2">Uncharacterized protein</fullName>
    </submittedName>
</protein>
<sequence length="28" mass="3275">TSHESTVNPEEQQIHFKPRYDEKSSSIT</sequence>
<organism evidence="2 3">
    <name type="scientific">Rotaria magnacalcarata</name>
    <dbReference type="NCBI Taxonomy" id="392030"/>
    <lineage>
        <taxon>Eukaryota</taxon>
        <taxon>Metazoa</taxon>
        <taxon>Spiralia</taxon>
        <taxon>Gnathifera</taxon>
        <taxon>Rotifera</taxon>
        <taxon>Eurotatoria</taxon>
        <taxon>Bdelloidea</taxon>
        <taxon>Philodinida</taxon>
        <taxon>Philodinidae</taxon>
        <taxon>Rotaria</taxon>
    </lineage>
</organism>
<feature type="region of interest" description="Disordered" evidence="1">
    <location>
        <begin position="1"/>
        <end position="28"/>
    </location>
</feature>
<dbReference type="AlphaFoldDB" id="A0A820PG35"/>
<name>A0A820PG35_9BILA</name>
<feature type="compositionally biased region" description="Polar residues" evidence="1">
    <location>
        <begin position="1"/>
        <end position="11"/>
    </location>
</feature>
<comment type="caution">
    <text evidence="2">The sequence shown here is derived from an EMBL/GenBank/DDBJ whole genome shotgun (WGS) entry which is preliminary data.</text>
</comment>
<evidence type="ECO:0000313" key="2">
    <source>
        <dbReference type="EMBL" id="CAF4404302.1"/>
    </source>
</evidence>
<dbReference type="EMBL" id="CAJOBF010025843">
    <property type="protein sequence ID" value="CAF4404302.1"/>
    <property type="molecule type" value="Genomic_DNA"/>
</dbReference>
<feature type="non-terminal residue" evidence="2">
    <location>
        <position position="1"/>
    </location>
</feature>